<reference evidence="4" key="1">
    <citation type="submission" date="2021-01" db="EMBL/GenBank/DDBJ databases">
        <title>Whole genome shotgun sequence of Virgisporangium aurantiacum NBRC 16421.</title>
        <authorList>
            <person name="Komaki H."/>
            <person name="Tamura T."/>
        </authorList>
    </citation>
    <scope>NUCLEOTIDE SEQUENCE</scope>
    <source>
        <strain evidence="4">NBRC 16421</strain>
    </source>
</reference>
<dbReference type="PANTHER" id="PTHR33308">
    <property type="entry name" value="PEPTIDOGLYCAN HYDROLASE FLGJ"/>
    <property type="match status" value="1"/>
</dbReference>
<dbReference type="Proteomes" id="UP000612585">
    <property type="component" value="Unassembled WGS sequence"/>
</dbReference>
<protein>
    <recommendedName>
        <fullName evidence="3">Mannosyl-glycoprotein endo-beta-N-acetylglucosamidase-like domain-containing protein</fullName>
    </recommendedName>
</protein>
<dbReference type="GO" id="GO:0004040">
    <property type="term" value="F:amidase activity"/>
    <property type="evidence" value="ECO:0007669"/>
    <property type="project" value="InterPro"/>
</dbReference>
<dbReference type="SMART" id="SM00047">
    <property type="entry name" value="LYZ2"/>
    <property type="match status" value="1"/>
</dbReference>
<sequence length="288" mass="30591">MFRNARRLLLGPLLAVCASGAVLTIDAGAAPAFDGGTGEITGIVKADGATRASATNAVGRVDTVRAETRVVIKCRVNGQYVKGTVGNSTQWDLLSTGKFLAHANVQTSATIPACPEPVTAPMAPAGPLATTSNAAFLAAAVAPARASQYEFKVPASVTLAQAILESGWGKSKLSVNDRNYFGMKCFGNPGTIAIGCHDYVTTECDQATQTCFTTTATFRVYHSPTDSFRDHGKQLATLTRYKAAFNYPNNPNQFAAEIHKAGYATDLTYTDKLVGIMVKYNLYQYDLP</sequence>
<evidence type="ECO:0000313" key="4">
    <source>
        <dbReference type="EMBL" id="GIJ52497.1"/>
    </source>
</evidence>
<evidence type="ECO:0000256" key="1">
    <source>
        <dbReference type="ARBA" id="ARBA00022801"/>
    </source>
</evidence>
<keyword evidence="1" id="KW-0378">Hydrolase</keyword>
<feature type="domain" description="Mannosyl-glycoprotein endo-beta-N-acetylglucosamidase-like" evidence="3">
    <location>
        <begin position="128"/>
        <end position="286"/>
    </location>
</feature>
<keyword evidence="2" id="KW-0732">Signal</keyword>
<dbReference type="EMBL" id="BOPG01000001">
    <property type="protein sequence ID" value="GIJ52497.1"/>
    <property type="molecule type" value="Genomic_DNA"/>
</dbReference>
<evidence type="ECO:0000313" key="5">
    <source>
        <dbReference type="Proteomes" id="UP000612585"/>
    </source>
</evidence>
<dbReference type="PANTHER" id="PTHR33308:SF9">
    <property type="entry name" value="PEPTIDOGLYCAN HYDROLASE FLGJ"/>
    <property type="match status" value="1"/>
</dbReference>
<proteinExistence type="predicted"/>
<dbReference type="Gene3D" id="1.10.530.10">
    <property type="match status" value="1"/>
</dbReference>
<dbReference type="Pfam" id="PF01832">
    <property type="entry name" value="Glucosaminidase"/>
    <property type="match status" value="1"/>
</dbReference>
<dbReference type="InterPro" id="IPR002901">
    <property type="entry name" value="MGlyc_endo_b_GlcNAc-like_dom"/>
</dbReference>
<accession>A0A8J4DXX4</accession>
<gene>
    <name evidence="4" type="ORF">Vau01_000130</name>
</gene>
<organism evidence="4 5">
    <name type="scientific">Virgisporangium aurantiacum</name>
    <dbReference type="NCBI Taxonomy" id="175570"/>
    <lineage>
        <taxon>Bacteria</taxon>
        <taxon>Bacillati</taxon>
        <taxon>Actinomycetota</taxon>
        <taxon>Actinomycetes</taxon>
        <taxon>Micromonosporales</taxon>
        <taxon>Micromonosporaceae</taxon>
        <taxon>Virgisporangium</taxon>
    </lineage>
</organism>
<feature type="chain" id="PRO_5035153617" description="Mannosyl-glycoprotein endo-beta-N-acetylglucosamidase-like domain-containing protein" evidence="2">
    <location>
        <begin position="30"/>
        <end position="288"/>
    </location>
</feature>
<keyword evidence="5" id="KW-1185">Reference proteome</keyword>
<evidence type="ECO:0000259" key="3">
    <source>
        <dbReference type="SMART" id="SM00047"/>
    </source>
</evidence>
<dbReference type="RefSeq" id="WP_203985459.1">
    <property type="nucleotide sequence ID" value="NZ_BOPG01000001.1"/>
</dbReference>
<comment type="caution">
    <text evidence="4">The sequence shown here is derived from an EMBL/GenBank/DDBJ whole genome shotgun (WGS) entry which is preliminary data.</text>
</comment>
<dbReference type="NCBIfam" id="NF038016">
    <property type="entry name" value="sporang_Gsm"/>
    <property type="match status" value="1"/>
</dbReference>
<name>A0A8J4DXX4_9ACTN</name>
<dbReference type="Gene3D" id="4.10.80.30">
    <property type="entry name" value="DNA polymerase, domain 6"/>
    <property type="match status" value="1"/>
</dbReference>
<feature type="signal peptide" evidence="2">
    <location>
        <begin position="1"/>
        <end position="29"/>
    </location>
</feature>
<dbReference type="AlphaFoldDB" id="A0A8J4DXX4"/>
<evidence type="ECO:0000256" key="2">
    <source>
        <dbReference type="SAM" id="SignalP"/>
    </source>
</evidence>
<dbReference type="InterPro" id="IPR051056">
    <property type="entry name" value="Glycosyl_Hydrolase_73"/>
</dbReference>